<gene>
    <name evidence="3" type="ORF">AVEN_137793_1</name>
    <name evidence="2" type="ORF">AVEN_247658_1</name>
</gene>
<reference evidence="2 4" key="1">
    <citation type="journal article" date="2019" name="Sci. Rep.">
        <title>Orb-weaving spider Araneus ventricosus genome elucidates the spidroin gene catalogue.</title>
        <authorList>
            <person name="Kono N."/>
            <person name="Nakamura H."/>
            <person name="Ohtoshi R."/>
            <person name="Moran D.A.P."/>
            <person name="Shinohara A."/>
            <person name="Yoshida Y."/>
            <person name="Fujiwara M."/>
            <person name="Mori M."/>
            <person name="Tomita M."/>
            <person name="Arakawa K."/>
        </authorList>
    </citation>
    <scope>NUCLEOTIDE SEQUENCE [LARGE SCALE GENOMIC DNA]</scope>
</reference>
<name>A0A4Y2H5Q9_ARAVE</name>
<keyword evidence="4" id="KW-1185">Reference proteome</keyword>
<feature type="region of interest" description="Disordered" evidence="1">
    <location>
        <begin position="29"/>
        <end position="49"/>
    </location>
</feature>
<dbReference type="EMBL" id="BGPR01256901">
    <property type="protein sequence ID" value="GBM59664.1"/>
    <property type="molecule type" value="Genomic_DNA"/>
</dbReference>
<accession>A0A4Y2H5Q9</accession>
<feature type="compositionally biased region" description="Low complexity" evidence="1">
    <location>
        <begin position="32"/>
        <end position="43"/>
    </location>
</feature>
<organism evidence="2 4">
    <name type="scientific">Araneus ventricosus</name>
    <name type="common">Orbweaver spider</name>
    <name type="synonym">Epeira ventricosa</name>
    <dbReference type="NCBI Taxonomy" id="182803"/>
    <lineage>
        <taxon>Eukaryota</taxon>
        <taxon>Metazoa</taxon>
        <taxon>Ecdysozoa</taxon>
        <taxon>Arthropoda</taxon>
        <taxon>Chelicerata</taxon>
        <taxon>Arachnida</taxon>
        <taxon>Araneae</taxon>
        <taxon>Araneomorphae</taxon>
        <taxon>Entelegynae</taxon>
        <taxon>Araneoidea</taxon>
        <taxon>Araneidae</taxon>
        <taxon>Araneus</taxon>
    </lineage>
</organism>
<dbReference type="EMBL" id="BGPR01257055">
    <property type="protein sequence ID" value="GBM60089.1"/>
    <property type="molecule type" value="Genomic_DNA"/>
</dbReference>
<proteinExistence type="predicted"/>
<comment type="caution">
    <text evidence="2">The sequence shown here is derived from an EMBL/GenBank/DDBJ whole genome shotgun (WGS) entry which is preliminary data.</text>
</comment>
<dbReference type="AlphaFoldDB" id="A0A4Y2H5Q9"/>
<sequence length="121" mass="13933">MEWWHSTPFHFSAPPFRYAIKWQFRTNRKGSLRSTTASTSLSSSKHERPSAPISFRAIKIYPPPHISTVAAFTDCESKWTSREVGNPNFRPHYANSHWNSAMATRFGVETPILRGLRERLA</sequence>
<protein>
    <submittedName>
        <fullName evidence="2">Uncharacterized protein</fullName>
    </submittedName>
</protein>
<dbReference type="Proteomes" id="UP000499080">
    <property type="component" value="Unassembled WGS sequence"/>
</dbReference>
<evidence type="ECO:0000313" key="2">
    <source>
        <dbReference type="EMBL" id="GBM59664.1"/>
    </source>
</evidence>
<evidence type="ECO:0000313" key="4">
    <source>
        <dbReference type="Proteomes" id="UP000499080"/>
    </source>
</evidence>
<evidence type="ECO:0000256" key="1">
    <source>
        <dbReference type="SAM" id="MobiDB-lite"/>
    </source>
</evidence>
<evidence type="ECO:0000313" key="3">
    <source>
        <dbReference type="EMBL" id="GBM60089.1"/>
    </source>
</evidence>